<dbReference type="InterPro" id="IPR007410">
    <property type="entry name" value="LpqE-like"/>
</dbReference>
<dbReference type="Gene3D" id="2.60.40.1890">
    <property type="entry name" value="PCu(A)C copper chaperone"/>
    <property type="match status" value="1"/>
</dbReference>
<name>A0ABS2D5A2_9SPHN</name>
<gene>
    <name evidence="2" type="ORF">ILT43_06630</name>
</gene>
<feature type="chain" id="PRO_5045874235" evidence="1">
    <location>
        <begin position="25"/>
        <end position="150"/>
    </location>
</feature>
<dbReference type="PANTHER" id="PTHR36302:SF1">
    <property type="entry name" value="COPPER CHAPERONE PCU(A)C"/>
    <property type="match status" value="1"/>
</dbReference>
<sequence>MRRLLMRMAPVMCAAAMLTGCLKAETVETEDPWVRLPAVAGRPASGYFKMHGAGKDAVLINVAADLAVRTEMHESMKGPGGTMTMTPLTRVAVPARSDVVFAPGGRHLMLFGVNPALKPGGATILTFTFSDGSRMQRKAWAIAAGDPAPK</sequence>
<reference evidence="2 3" key="1">
    <citation type="submission" date="2020-12" db="EMBL/GenBank/DDBJ databases">
        <title>Sphingomonas sp.</title>
        <authorList>
            <person name="Kim M.K."/>
        </authorList>
    </citation>
    <scope>NUCLEOTIDE SEQUENCE [LARGE SCALE GENOMIC DNA]</scope>
    <source>
        <strain evidence="2 3">BT552</strain>
    </source>
</reference>
<dbReference type="InterPro" id="IPR058248">
    <property type="entry name" value="Lxx211020-like"/>
</dbReference>
<comment type="caution">
    <text evidence="2">The sequence shown here is derived from an EMBL/GenBank/DDBJ whole genome shotgun (WGS) entry which is preliminary data.</text>
</comment>
<dbReference type="EMBL" id="JAFEMC010000002">
    <property type="protein sequence ID" value="MBM6576043.1"/>
    <property type="molecule type" value="Genomic_DNA"/>
</dbReference>
<organism evidence="2 3">
    <name type="scientific">Sphingomonas longa</name>
    <dbReference type="NCBI Taxonomy" id="2778730"/>
    <lineage>
        <taxon>Bacteria</taxon>
        <taxon>Pseudomonadati</taxon>
        <taxon>Pseudomonadota</taxon>
        <taxon>Alphaproteobacteria</taxon>
        <taxon>Sphingomonadales</taxon>
        <taxon>Sphingomonadaceae</taxon>
        <taxon>Sphingomonas</taxon>
    </lineage>
</organism>
<feature type="signal peptide" evidence="1">
    <location>
        <begin position="1"/>
        <end position="24"/>
    </location>
</feature>
<dbReference type="InterPro" id="IPR036182">
    <property type="entry name" value="PCuAC_sf"/>
</dbReference>
<evidence type="ECO:0000313" key="3">
    <source>
        <dbReference type="Proteomes" id="UP000763641"/>
    </source>
</evidence>
<keyword evidence="3" id="KW-1185">Reference proteome</keyword>
<evidence type="ECO:0000256" key="1">
    <source>
        <dbReference type="SAM" id="SignalP"/>
    </source>
</evidence>
<protein>
    <submittedName>
        <fullName evidence="2">Copper chaperone PCu(A)C</fullName>
    </submittedName>
</protein>
<dbReference type="Pfam" id="PF04314">
    <property type="entry name" value="PCuAC"/>
    <property type="match status" value="1"/>
</dbReference>
<proteinExistence type="predicted"/>
<keyword evidence="1" id="KW-0732">Signal</keyword>
<dbReference type="SUPFAM" id="SSF110087">
    <property type="entry name" value="DR1885-like metal-binding protein"/>
    <property type="match status" value="1"/>
</dbReference>
<accession>A0ABS2D5A2</accession>
<dbReference type="PROSITE" id="PS51257">
    <property type="entry name" value="PROKAR_LIPOPROTEIN"/>
    <property type="match status" value="1"/>
</dbReference>
<evidence type="ECO:0000313" key="2">
    <source>
        <dbReference type="EMBL" id="MBM6576043.1"/>
    </source>
</evidence>
<dbReference type="Proteomes" id="UP000763641">
    <property type="component" value="Unassembled WGS sequence"/>
</dbReference>
<dbReference type="PANTHER" id="PTHR36302">
    <property type="entry name" value="BLR7088 PROTEIN"/>
    <property type="match status" value="1"/>
</dbReference>